<dbReference type="EMBL" id="BMGJ01000010">
    <property type="protein sequence ID" value="GGD69183.1"/>
    <property type="molecule type" value="Genomic_DNA"/>
</dbReference>
<dbReference type="Proteomes" id="UP000614272">
    <property type="component" value="Unassembled WGS sequence"/>
</dbReference>
<evidence type="ECO:0000313" key="1">
    <source>
        <dbReference type="EMBL" id="GGD69183.1"/>
    </source>
</evidence>
<sequence>MPSKSKKNKKDSQLLIRIDKQTRDQFVQICEQQNTKAAKELRRFILSYIKRNQPQD</sequence>
<keyword evidence="2" id="KW-1185">Reference proteome</keyword>
<comment type="caution">
    <text evidence="1">The sequence shown here is derived from an EMBL/GenBank/DDBJ whole genome shotgun (WGS) entry which is preliminary data.</text>
</comment>
<evidence type="ECO:0008006" key="3">
    <source>
        <dbReference type="Google" id="ProtNLM"/>
    </source>
</evidence>
<gene>
    <name evidence="1" type="ORF">GCM10011357_25320</name>
</gene>
<proteinExistence type="predicted"/>
<evidence type="ECO:0000313" key="2">
    <source>
        <dbReference type="Proteomes" id="UP000614272"/>
    </source>
</evidence>
<organism evidence="1 2">
    <name type="scientific">Lacimicrobium alkaliphilum</name>
    <dbReference type="NCBI Taxonomy" id="1526571"/>
    <lineage>
        <taxon>Bacteria</taxon>
        <taxon>Pseudomonadati</taxon>
        <taxon>Pseudomonadota</taxon>
        <taxon>Gammaproteobacteria</taxon>
        <taxon>Alteromonadales</taxon>
        <taxon>Alteromonadaceae</taxon>
        <taxon>Lacimicrobium</taxon>
    </lineage>
</organism>
<accession>A0ABQ1RGM9</accession>
<protein>
    <recommendedName>
        <fullName evidence="3">CopG family transcriptional regulator</fullName>
    </recommendedName>
</protein>
<name>A0ABQ1RGM9_9ALTE</name>
<reference evidence="2" key="1">
    <citation type="journal article" date="2019" name="Int. J. Syst. Evol. Microbiol.">
        <title>The Global Catalogue of Microorganisms (GCM) 10K type strain sequencing project: providing services to taxonomists for standard genome sequencing and annotation.</title>
        <authorList>
            <consortium name="The Broad Institute Genomics Platform"/>
            <consortium name="The Broad Institute Genome Sequencing Center for Infectious Disease"/>
            <person name="Wu L."/>
            <person name="Ma J."/>
        </authorList>
    </citation>
    <scope>NUCLEOTIDE SEQUENCE [LARGE SCALE GENOMIC DNA]</scope>
    <source>
        <strain evidence="2">CGMCC 1.12923</strain>
    </source>
</reference>
<dbReference type="RefSeq" id="WP_180237198.1">
    <property type="nucleotide sequence ID" value="NZ_BMGJ01000010.1"/>
</dbReference>